<evidence type="ECO:0000256" key="2">
    <source>
        <dbReference type="ARBA" id="ARBA00022475"/>
    </source>
</evidence>
<keyword evidence="5" id="KW-0472">Membrane</keyword>
<comment type="subcellular location">
    <subcellularLocation>
        <location evidence="1">Cell inner membrane</location>
    </subcellularLocation>
</comment>
<protein>
    <recommendedName>
        <fullName evidence="9">Lipid A biosynthesis lauroyl acyltransferase</fullName>
    </recommendedName>
</protein>
<evidence type="ECO:0000256" key="1">
    <source>
        <dbReference type="ARBA" id="ARBA00004533"/>
    </source>
</evidence>
<comment type="caution">
    <text evidence="7">The sequence shown here is derived from an EMBL/GenBank/DDBJ whole genome shotgun (WGS) entry which is preliminary data.</text>
</comment>
<gene>
    <name evidence="7" type="ORF">DBW98_01740</name>
</gene>
<keyword evidence="2" id="KW-1003">Cell membrane</keyword>
<dbReference type="GO" id="GO:0005886">
    <property type="term" value="C:plasma membrane"/>
    <property type="evidence" value="ECO:0007669"/>
    <property type="project" value="UniProtKB-SubCell"/>
</dbReference>
<dbReference type="InterPro" id="IPR004960">
    <property type="entry name" value="LipA_acyltrans"/>
</dbReference>
<dbReference type="AlphaFoldDB" id="A0A368BQ15"/>
<proteinExistence type="predicted"/>
<evidence type="ECO:0000256" key="3">
    <source>
        <dbReference type="ARBA" id="ARBA00022519"/>
    </source>
</evidence>
<dbReference type="PANTHER" id="PTHR30606">
    <property type="entry name" value="LIPID A BIOSYNTHESIS LAUROYL ACYLTRANSFERASE"/>
    <property type="match status" value="1"/>
</dbReference>
<evidence type="ECO:0000256" key="4">
    <source>
        <dbReference type="ARBA" id="ARBA00022679"/>
    </source>
</evidence>
<name>A0A368BQ15_9GAMM</name>
<dbReference type="EMBL" id="QOPC01000006">
    <property type="protein sequence ID" value="RCL38942.1"/>
    <property type="molecule type" value="Genomic_DNA"/>
</dbReference>
<evidence type="ECO:0000256" key="5">
    <source>
        <dbReference type="ARBA" id="ARBA00023136"/>
    </source>
</evidence>
<reference evidence="7 8" key="1">
    <citation type="journal article" date="2018" name="Microbiome">
        <title>Fine metagenomic profile of the Mediterranean stratified and mixed water columns revealed by assembly and recruitment.</title>
        <authorList>
            <person name="Haro-Moreno J.M."/>
            <person name="Lopez-Perez M."/>
            <person name="De La Torre J.R."/>
            <person name="Picazo A."/>
            <person name="Camacho A."/>
            <person name="Rodriguez-Valera F."/>
        </authorList>
    </citation>
    <scope>NUCLEOTIDE SEQUENCE [LARGE SCALE GENOMIC DNA]</scope>
    <source>
        <strain evidence="7">MED-G84</strain>
    </source>
</reference>
<dbReference type="CDD" id="cd07984">
    <property type="entry name" value="LPLAT_LABLAT-like"/>
    <property type="match status" value="1"/>
</dbReference>
<keyword evidence="3" id="KW-0997">Cell inner membrane</keyword>
<organism evidence="7 8">
    <name type="scientific">SAR86 cluster bacterium</name>
    <dbReference type="NCBI Taxonomy" id="2030880"/>
    <lineage>
        <taxon>Bacteria</taxon>
        <taxon>Pseudomonadati</taxon>
        <taxon>Pseudomonadota</taxon>
        <taxon>Gammaproteobacteria</taxon>
        <taxon>SAR86 cluster</taxon>
    </lineage>
</organism>
<keyword evidence="6" id="KW-0012">Acyltransferase</keyword>
<sequence length="283" mass="33186">MRIMMTFWRGLCHLPIACHQVMAKICAKILWMFAKSRKKIARANINACFPDLSKIQQDQLLKKNFLFLGRSIIETGIAWFWSDKKIQKLIDYEIIGLDQIDVKNQVKGNLIIFKHSQHLELDARLLAMNMPIYGVSRTHNSISMNSIQEKGRLSSIQDTADKNNPRKFMRWLKDGKNVLYAIDQDYGWEHSVKLKFFNQDAATITTVKKIIDITNCNLLFINTFYEKNRIILKLESIAYMGLNAPELSQKINDVMEEKILQYPAEYLWVHRRFKSTLGKEFYQ</sequence>
<dbReference type="GO" id="GO:0009247">
    <property type="term" value="P:glycolipid biosynthetic process"/>
    <property type="evidence" value="ECO:0007669"/>
    <property type="project" value="UniProtKB-ARBA"/>
</dbReference>
<evidence type="ECO:0008006" key="9">
    <source>
        <dbReference type="Google" id="ProtNLM"/>
    </source>
</evidence>
<dbReference type="GO" id="GO:0016746">
    <property type="term" value="F:acyltransferase activity"/>
    <property type="evidence" value="ECO:0007669"/>
    <property type="project" value="UniProtKB-KW"/>
</dbReference>
<dbReference type="PANTHER" id="PTHR30606:SF9">
    <property type="entry name" value="LIPID A BIOSYNTHESIS LAUROYLTRANSFERASE"/>
    <property type="match status" value="1"/>
</dbReference>
<accession>A0A368BQ15</accession>
<keyword evidence="4" id="KW-0808">Transferase</keyword>
<dbReference type="Proteomes" id="UP000253032">
    <property type="component" value="Unassembled WGS sequence"/>
</dbReference>
<evidence type="ECO:0000256" key="6">
    <source>
        <dbReference type="ARBA" id="ARBA00023315"/>
    </source>
</evidence>
<evidence type="ECO:0000313" key="7">
    <source>
        <dbReference type="EMBL" id="RCL38942.1"/>
    </source>
</evidence>
<dbReference type="Pfam" id="PF03279">
    <property type="entry name" value="Lip_A_acyltrans"/>
    <property type="match status" value="1"/>
</dbReference>
<evidence type="ECO:0000313" key="8">
    <source>
        <dbReference type="Proteomes" id="UP000253032"/>
    </source>
</evidence>